<dbReference type="OrthoDB" id="9804747at2"/>
<protein>
    <submittedName>
        <fullName evidence="3">Cyclic di-GMP phosphodiesterase response regulator RpfG</fullName>
        <ecNumber evidence="3">3.1.4.52</ecNumber>
    </submittedName>
</protein>
<dbReference type="PROSITE" id="PS51832">
    <property type="entry name" value="HD_GYP"/>
    <property type="match status" value="1"/>
</dbReference>
<name>A0A518AGK5_9BACT</name>
<evidence type="ECO:0000259" key="2">
    <source>
        <dbReference type="PROSITE" id="PS51832"/>
    </source>
</evidence>
<dbReference type="EMBL" id="CP036278">
    <property type="protein sequence ID" value="QDU53861.1"/>
    <property type="molecule type" value="Genomic_DNA"/>
</dbReference>
<dbReference type="InterPro" id="IPR037522">
    <property type="entry name" value="HD_GYP_dom"/>
</dbReference>
<dbReference type="PROSITE" id="PS51831">
    <property type="entry name" value="HD"/>
    <property type="match status" value="1"/>
</dbReference>
<gene>
    <name evidence="3" type="primary">rpfG_1</name>
    <name evidence="3" type="ORF">Pan181_00390</name>
</gene>
<dbReference type="InterPro" id="IPR006674">
    <property type="entry name" value="HD_domain"/>
</dbReference>
<dbReference type="AlphaFoldDB" id="A0A518AGK5"/>
<dbReference type="RefSeq" id="WP_145244908.1">
    <property type="nucleotide sequence ID" value="NZ_CP036278.1"/>
</dbReference>
<dbReference type="SUPFAM" id="SSF109604">
    <property type="entry name" value="HD-domain/PDEase-like"/>
    <property type="match status" value="1"/>
</dbReference>
<feature type="domain" description="HD-GYP" evidence="2">
    <location>
        <begin position="341"/>
        <end position="536"/>
    </location>
</feature>
<organism evidence="3 4">
    <name type="scientific">Aeoliella mucimassa</name>
    <dbReference type="NCBI Taxonomy" id="2527972"/>
    <lineage>
        <taxon>Bacteria</taxon>
        <taxon>Pseudomonadati</taxon>
        <taxon>Planctomycetota</taxon>
        <taxon>Planctomycetia</taxon>
        <taxon>Pirellulales</taxon>
        <taxon>Lacipirellulaceae</taxon>
        <taxon>Aeoliella</taxon>
    </lineage>
</organism>
<keyword evidence="3" id="KW-0378">Hydrolase</keyword>
<dbReference type="Proteomes" id="UP000315750">
    <property type="component" value="Chromosome"/>
</dbReference>
<dbReference type="SMART" id="SM00471">
    <property type="entry name" value="HDc"/>
    <property type="match status" value="1"/>
</dbReference>
<dbReference type="InterPro" id="IPR029016">
    <property type="entry name" value="GAF-like_dom_sf"/>
</dbReference>
<dbReference type="Pfam" id="PF13487">
    <property type="entry name" value="HD_5"/>
    <property type="match status" value="1"/>
</dbReference>
<reference evidence="3 4" key="1">
    <citation type="submission" date="2019-02" db="EMBL/GenBank/DDBJ databases">
        <title>Deep-cultivation of Planctomycetes and their phenomic and genomic characterization uncovers novel biology.</title>
        <authorList>
            <person name="Wiegand S."/>
            <person name="Jogler M."/>
            <person name="Boedeker C."/>
            <person name="Pinto D."/>
            <person name="Vollmers J."/>
            <person name="Rivas-Marin E."/>
            <person name="Kohn T."/>
            <person name="Peeters S.H."/>
            <person name="Heuer A."/>
            <person name="Rast P."/>
            <person name="Oberbeckmann S."/>
            <person name="Bunk B."/>
            <person name="Jeske O."/>
            <person name="Meyerdierks A."/>
            <person name="Storesund J.E."/>
            <person name="Kallscheuer N."/>
            <person name="Luecker S."/>
            <person name="Lage O.M."/>
            <person name="Pohl T."/>
            <person name="Merkel B.J."/>
            <person name="Hornburger P."/>
            <person name="Mueller R.-W."/>
            <person name="Bruemmer F."/>
            <person name="Labrenz M."/>
            <person name="Spormann A.M."/>
            <person name="Op den Camp H."/>
            <person name="Overmann J."/>
            <person name="Amann R."/>
            <person name="Jetten M.S.M."/>
            <person name="Mascher T."/>
            <person name="Medema M.H."/>
            <person name="Devos D.P."/>
            <person name="Kaster A.-K."/>
            <person name="Ovreas L."/>
            <person name="Rohde M."/>
            <person name="Galperin M.Y."/>
            <person name="Jogler C."/>
        </authorList>
    </citation>
    <scope>NUCLEOTIDE SEQUENCE [LARGE SCALE GENOMIC DNA]</scope>
    <source>
        <strain evidence="3 4">Pan181</strain>
    </source>
</reference>
<dbReference type="InterPro" id="IPR003607">
    <property type="entry name" value="HD/PDEase_dom"/>
</dbReference>
<dbReference type="GO" id="GO:0071111">
    <property type="term" value="F:cyclic-guanylate-specific phosphodiesterase activity"/>
    <property type="evidence" value="ECO:0007669"/>
    <property type="project" value="UniProtKB-EC"/>
</dbReference>
<dbReference type="Gene3D" id="1.10.3210.10">
    <property type="entry name" value="Hypothetical protein af1432"/>
    <property type="match status" value="1"/>
</dbReference>
<dbReference type="KEGG" id="amuc:Pan181_00390"/>
<dbReference type="EC" id="3.1.4.52" evidence="3"/>
<accession>A0A518AGK5</accession>
<feature type="domain" description="HD" evidence="1">
    <location>
        <begin position="363"/>
        <end position="485"/>
    </location>
</feature>
<evidence type="ECO:0000313" key="4">
    <source>
        <dbReference type="Proteomes" id="UP000315750"/>
    </source>
</evidence>
<dbReference type="PANTHER" id="PTHR43155:SF2">
    <property type="entry name" value="CYCLIC DI-GMP PHOSPHODIESTERASE PA4108"/>
    <property type="match status" value="1"/>
</dbReference>
<keyword evidence="4" id="KW-1185">Reference proteome</keyword>
<dbReference type="CDD" id="cd00077">
    <property type="entry name" value="HDc"/>
    <property type="match status" value="1"/>
</dbReference>
<dbReference type="SUPFAM" id="SSF55781">
    <property type="entry name" value="GAF domain-like"/>
    <property type="match status" value="1"/>
</dbReference>
<evidence type="ECO:0000313" key="3">
    <source>
        <dbReference type="EMBL" id="QDU53861.1"/>
    </source>
</evidence>
<dbReference type="Gene3D" id="3.30.450.40">
    <property type="match status" value="1"/>
</dbReference>
<dbReference type="PANTHER" id="PTHR43155">
    <property type="entry name" value="CYCLIC DI-GMP PHOSPHODIESTERASE PA4108-RELATED"/>
    <property type="match status" value="1"/>
</dbReference>
<proteinExistence type="predicted"/>
<sequence length="549" mass="61113">MAPPSVVPALSDTTLRERFEQLRKSFGVPFAVVDLGTGELNHVPAAWLPIDLDVALPVLEEIARRGRPAVVEDCAPLLVLAVPLLPDDDLPCSEVAVATFLTQAVADAEHLAAAAKAVRVELETLQHWALTQPIWPPHAVTQLSDSVCRRVSAEAENKKLRTQLTSVSQHLLQTFEELNLLHRINERLSLSMDDHQLLELAVEWLSEVLPAECLLACMFEASPTGIHQLPRQWIYTGECPLPIDELDQFLDRLGPDAKQSMVVLDQDETSSPTWYYSTVREVISVPIRTGNSVIGWLVAINHSPSARRQSNQFGTLETSLLSSVASMVGMHSGNVRLYNDQSTFFESVVRAFSSAIDAKDPYTCGHSERVARISVLIARQLKCSKEQLNSIYLAGLLHDIGKIGVDDHILRKPGELTLEEFEHIKQHPTLGYNILKGVRQLQHVLPVVLHHHEAWDGSGYPGGLVGEEIPWLARIVAVADSFDAMSSDRPYRAGMPAEKLNKIFHSARGQQWDARVIDAFFAVRDEIESVIHLDRKQLSLDVTEWNVIY</sequence>
<evidence type="ECO:0000259" key="1">
    <source>
        <dbReference type="PROSITE" id="PS51831"/>
    </source>
</evidence>